<organism evidence="6 7">
    <name type="scientific">SAR324 cluster bacterium</name>
    <dbReference type="NCBI Taxonomy" id="2024889"/>
    <lineage>
        <taxon>Bacteria</taxon>
        <taxon>Deltaproteobacteria</taxon>
        <taxon>SAR324 cluster</taxon>
    </lineage>
</organism>
<accession>A0A2D6YHQ3</accession>
<dbReference type="GO" id="GO:0009055">
    <property type="term" value="F:electron transfer activity"/>
    <property type="evidence" value="ECO:0007669"/>
    <property type="project" value="InterPro"/>
</dbReference>
<gene>
    <name evidence="6" type="ORF">CMN54_04515</name>
</gene>
<evidence type="ECO:0000313" key="6">
    <source>
        <dbReference type="EMBL" id="MAH62708.1"/>
    </source>
</evidence>
<evidence type="ECO:0000259" key="5">
    <source>
        <dbReference type="PROSITE" id="PS51007"/>
    </source>
</evidence>
<evidence type="ECO:0000256" key="3">
    <source>
        <dbReference type="ARBA" id="ARBA00023004"/>
    </source>
</evidence>
<keyword evidence="3 4" id="KW-0408">Iron</keyword>
<evidence type="ECO:0000313" key="7">
    <source>
        <dbReference type="Proteomes" id="UP000226525"/>
    </source>
</evidence>
<comment type="caution">
    <text evidence="6">The sequence shown here is derived from an EMBL/GenBank/DDBJ whole genome shotgun (WGS) entry which is preliminary data.</text>
</comment>
<dbReference type="GO" id="GO:0020037">
    <property type="term" value="F:heme binding"/>
    <property type="evidence" value="ECO:0007669"/>
    <property type="project" value="InterPro"/>
</dbReference>
<dbReference type="Pfam" id="PF13442">
    <property type="entry name" value="Cytochrome_CBB3"/>
    <property type="match status" value="1"/>
</dbReference>
<keyword evidence="1 4" id="KW-0349">Heme</keyword>
<keyword evidence="2 4" id="KW-0479">Metal-binding</keyword>
<dbReference type="Proteomes" id="UP000226525">
    <property type="component" value="Unassembled WGS sequence"/>
</dbReference>
<reference evidence="7" key="1">
    <citation type="submission" date="2017-09" db="EMBL/GenBank/DDBJ databases">
        <title>The Reconstruction of 2,631 Draft Metagenome-Assembled Genomes from the Global Oceans.</title>
        <authorList>
            <person name="Tully B.J."/>
            <person name="Graham E.D."/>
            <person name="Heidelberg J.F."/>
        </authorList>
    </citation>
    <scope>NUCLEOTIDE SEQUENCE [LARGE SCALE GENOMIC DNA]</scope>
</reference>
<evidence type="ECO:0000256" key="1">
    <source>
        <dbReference type="ARBA" id="ARBA00022617"/>
    </source>
</evidence>
<sequence>MLRKAKAHIITTTFVMMALGGVVLAVDNYPYFDPKDTGYGITNDDKPWFDGKDYPYYRDMYDGKNLKPMEEGSYEKFPKDSVPVKVSLNKIQRIYDPFIPAIAGDGAGKAGHPREFHPRNPTKATLDSIARGEVLYNTYCAACHGVDGLAQTVVVMKGVPAPAINEMVKIPTWGPHLYNKIKYGSFFQEPRGYMPAFGAQTSVQDRWDMVNYMMSDKAFSKEVVQ</sequence>
<dbReference type="SUPFAM" id="SSF46626">
    <property type="entry name" value="Cytochrome c"/>
    <property type="match status" value="1"/>
</dbReference>
<evidence type="ECO:0000256" key="4">
    <source>
        <dbReference type="PROSITE-ProRule" id="PRU00433"/>
    </source>
</evidence>
<feature type="domain" description="Cytochrome c" evidence="5">
    <location>
        <begin position="127"/>
        <end position="217"/>
    </location>
</feature>
<evidence type="ECO:0000256" key="2">
    <source>
        <dbReference type="ARBA" id="ARBA00022723"/>
    </source>
</evidence>
<dbReference type="InterPro" id="IPR036909">
    <property type="entry name" value="Cyt_c-like_dom_sf"/>
</dbReference>
<protein>
    <submittedName>
        <fullName evidence="6">Cytochrome c family protein</fullName>
    </submittedName>
</protein>
<dbReference type="EMBL" id="NZEX01000047">
    <property type="protein sequence ID" value="MAH62708.1"/>
    <property type="molecule type" value="Genomic_DNA"/>
</dbReference>
<name>A0A2D6YHQ3_9DELT</name>
<dbReference type="AlphaFoldDB" id="A0A2D6YHQ3"/>
<dbReference type="GO" id="GO:0046872">
    <property type="term" value="F:metal ion binding"/>
    <property type="evidence" value="ECO:0007669"/>
    <property type="project" value="UniProtKB-KW"/>
</dbReference>
<dbReference type="InterPro" id="IPR009056">
    <property type="entry name" value="Cyt_c-like_dom"/>
</dbReference>
<proteinExistence type="predicted"/>
<dbReference type="Gene3D" id="1.10.760.10">
    <property type="entry name" value="Cytochrome c-like domain"/>
    <property type="match status" value="1"/>
</dbReference>
<dbReference type="PROSITE" id="PS51007">
    <property type="entry name" value="CYTC"/>
    <property type="match status" value="1"/>
</dbReference>